<dbReference type="InterPro" id="IPR036291">
    <property type="entry name" value="NAD(P)-bd_dom_sf"/>
</dbReference>
<dbReference type="PROSITE" id="PS00671">
    <property type="entry name" value="D_2_HYDROXYACID_DH_3"/>
    <property type="match status" value="1"/>
</dbReference>
<dbReference type="PANTHER" id="PTHR43761:SF1">
    <property type="entry name" value="D-ISOMER SPECIFIC 2-HYDROXYACID DEHYDROGENASE CATALYTIC DOMAIN-CONTAINING PROTEIN-RELATED"/>
    <property type="match status" value="1"/>
</dbReference>
<dbReference type="GO" id="GO:0006564">
    <property type="term" value="P:L-serine biosynthetic process"/>
    <property type="evidence" value="ECO:0007669"/>
    <property type="project" value="UniProtKB-ARBA"/>
</dbReference>
<evidence type="ECO:0000256" key="4">
    <source>
        <dbReference type="RuleBase" id="RU003719"/>
    </source>
</evidence>
<dbReference type="SUPFAM" id="SSF52283">
    <property type="entry name" value="Formate/glycerate dehydrogenase catalytic domain-like"/>
    <property type="match status" value="1"/>
</dbReference>
<proteinExistence type="inferred from homology"/>
<dbReference type="SUPFAM" id="SSF51735">
    <property type="entry name" value="NAD(P)-binding Rossmann-fold domains"/>
    <property type="match status" value="1"/>
</dbReference>
<dbReference type="InterPro" id="IPR050418">
    <property type="entry name" value="D-iso_2-hydroxyacid_DH_PdxB"/>
</dbReference>
<feature type="domain" description="D-isomer specific 2-hydroxyacid dehydrogenase catalytic" evidence="5">
    <location>
        <begin position="17"/>
        <end position="314"/>
    </location>
</feature>
<dbReference type="Proteomes" id="UP000824094">
    <property type="component" value="Unassembled WGS sequence"/>
</dbReference>
<evidence type="ECO:0000256" key="2">
    <source>
        <dbReference type="ARBA" id="ARBA00023002"/>
    </source>
</evidence>
<dbReference type="GO" id="GO:0051287">
    <property type="term" value="F:NAD binding"/>
    <property type="evidence" value="ECO:0007669"/>
    <property type="project" value="InterPro"/>
</dbReference>
<evidence type="ECO:0000313" key="8">
    <source>
        <dbReference type="Proteomes" id="UP000824094"/>
    </source>
</evidence>
<comment type="similarity">
    <text evidence="1 4">Belongs to the D-isomer specific 2-hydroxyacid dehydrogenase family.</text>
</comment>
<dbReference type="InterPro" id="IPR006139">
    <property type="entry name" value="D-isomer_2_OHA_DH_cat_dom"/>
</dbReference>
<comment type="caution">
    <text evidence="7">The sequence shown here is derived from an EMBL/GenBank/DDBJ whole genome shotgun (WGS) entry which is preliminary data.</text>
</comment>
<dbReference type="GO" id="GO:0004617">
    <property type="term" value="F:phosphoglycerate dehydrogenase activity"/>
    <property type="evidence" value="ECO:0007669"/>
    <property type="project" value="UniProtKB-ARBA"/>
</dbReference>
<organism evidence="7 8">
    <name type="scientific">Candidatus Stercoripulliclostridium merdigallinarum</name>
    <dbReference type="NCBI Taxonomy" id="2840951"/>
    <lineage>
        <taxon>Bacteria</taxon>
        <taxon>Bacillati</taxon>
        <taxon>Bacillota</taxon>
        <taxon>Clostridia</taxon>
        <taxon>Eubacteriales</taxon>
        <taxon>Candidatus Stercoripulliclostridium</taxon>
    </lineage>
</organism>
<dbReference type="Pfam" id="PF00389">
    <property type="entry name" value="2-Hacid_dh"/>
    <property type="match status" value="1"/>
</dbReference>
<sequence length="315" mass="34349">MEIVVLDGYCLNHGDLDWKAFEALGDLRVYDRTPYAEIVSRMGSAEVMITNKCVIDRPLTEKLPHLKYIGVLATGYNNIDIRACHEKGITVTNVPAYSTESVVQSVFGLILELYIKIGSQSASAKGGDWAKAPDFCYYPEGLKELYGKTLGIIGYGAIGRRVKEVAKAFGMKVLVNTRTKRLPEDGFEYADRDRLFGESDIITLHCPLTEENKGMINASAIKKMKRDAIVINTARGGLIVESDLAAAIESGRIAGAGVDVLDTEPARADDPLIAAKNTIVTPHTAWATAEARGRLMKQAADNLRAYLQGDPINVV</sequence>
<dbReference type="AlphaFoldDB" id="A0A9D1MHQ6"/>
<evidence type="ECO:0000259" key="5">
    <source>
        <dbReference type="Pfam" id="PF00389"/>
    </source>
</evidence>
<dbReference type="InterPro" id="IPR006140">
    <property type="entry name" value="D-isomer_DH_NAD-bd"/>
</dbReference>
<gene>
    <name evidence="7" type="ORF">IAB05_02570</name>
</gene>
<reference evidence="7" key="1">
    <citation type="submission" date="2020-10" db="EMBL/GenBank/DDBJ databases">
        <authorList>
            <person name="Gilroy R."/>
        </authorList>
    </citation>
    <scope>NUCLEOTIDE SEQUENCE</scope>
    <source>
        <strain evidence="7">18911</strain>
    </source>
</reference>
<dbReference type="PROSITE" id="PS00670">
    <property type="entry name" value="D_2_HYDROXYACID_DH_2"/>
    <property type="match status" value="1"/>
</dbReference>
<dbReference type="InterPro" id="IPR029753">
    <property type="entry name" value="D-isomer_DH_CS"/>
</dbReference>
<dbReference type="PANTHER" id="PTHR43761">
    <property type="entry name" value="D-ISOMER SPECIFIC 2-HYDROXYACID DEHYDROGENASE FAMILY PROTEIN (AFU_ORTHOLOGUE AFUA_1G13630)"/>
    <property type="match status" value="1"/>
</dbReference>
<evidence type="ECO:0000256" key="3">
    <source>
        <dbReference type="ARBA" id="ARBA00023027"/>
    </source>
</evidence>
<dbReference type="FunFam" id="3.40.50.720:FF:000041">
    <property type="entry name" value="D-3-phosphoglycerate dehydrogenase"/>
    <property type="match status" value="1"/>
</dbReference>
<dbReference type="Pfam" id="PF02826">
    <property type="entry name" value="2-Hacid_dh_C"/>
    <property type="match status" value="1"/>
</dbReference>
<dbReference type="GO" id="GO:0047545">
    <property type="term" value="F:(S)-2-hydroxyglutarate dehydrogenase activity"/>
    <property type="evidence" value="ECO:0007669"/>
    <property type="project" value="UniProtKB-ARBA"/>
</dbReference>
<dbReference type="EMBL" id="DVNF01000078">
    <property type="protein sequence ID" value="HIU60258.1"/>
    <property type="molecule type" value="Genomic_DNA"/>
</dbReference>
<dbReference type="CDD" id="cd12162">
    <property type="entry name" value="2-Hacid_dh_4"/>
    <property type="match status" value="1"/>
</dbReference>
<accession>A0A9D1MHQ6</accession>
<feature type="domain" description="D-isomer specific 2-hydroxyacid dehydrogenase NAD-binding" evidence="6">
    <location>
        <begin position="107"/>
        <end position="285"/>
    </location>
</feature>
<keyword evidence="3" id="KW-0520">NAD</keyword>
<keyword evidence="2 4" id="KW-0560">Oxidoreductase</keyword>
<evidence type="ECO:0000313" key="7">
    <source>
        <dbReference type="EMBL" id="HIU60258.1"/>
    </source>
</evidence>
<name>A0A9D1MHQ6_9FIRM</name>
<evidence type="ECO:0000256" key="1">
    <source>
        <dbReference type="ARBA" id="ARBA00005854"/>
    </source>
</evidence>
<reference evidence="7" key="2">
    <citation type="journal article" date="2021" name="PeerJ">
        <title>Extensive microbial diversity within the chicken gut microbiome revealed by metagenomics and culture.</title>
        <authorList>
            <person name="Gilroy R."/>
            <person name="Ravi A."/>
            <person name="Getino M."/>
            <person name="Pursley I."/>
            <person name="Horton D.L."/>
            <person name="Alikhan N.F."/>
            <person name="Baker D."/>
            <person name="Gharbi K."/>
            <person name="Hall N."/>
            <person name="Watson M."/>
            <person name="Adriaenssens E.M."/>
            <person name="Foster-Nyarko E."/>
            <person name="Jarju S."/>
            <person name="Secka A."/>
            <person name="Antonio M."/>
            <person name="Oren A."/>
            <person name="Chaudhuri R.R."/>
            <person name="La Ragione R."/>
            <person name="Hildebrand F."/>
            <person name="Pallen M.J."/>
        </authorList>
    </citation>
    <scope>NUCLEOTIDE SEQUENCE</scope>
    <source>
        <strain evidence="7">18911</strain>
    </source>
</reference>
<protein>
    <submittedName>
        <fullName evidence="7">D-2-hydroxyacid dehydrogenase</fullName>
    </submittedName>
</protein>
<dbReference type="Gene3D" id="3.40.50.720">
    <property type="entry name" value="NAD(P)-binding Rossmann-like Domain"/>
    <property type="match status" value="2"/>
</dbReference>
<evidence type="ECO:0000259" key="6">
    <source>
        <dbReference type="Pfam" id="PF02826"/>
    </source>
</evidence>